<reference evidence="1" key="1">
    <citation type="submission" date="2020-06" db="EMBL/GenBank/DDBJ databases">
        <title>WGS assembly of Ceratodon purpureus strain R40.</title>
        <authorList>
            <person name="Carey S.B."/>
            <person name="Jenkins J."/>
            <person name="Shu S."/>
            <person name="Lovell J.T."/>
            <person name="Sreedasyam A."/>
            <person name="Maumus F."/>
            <person name="Tiley G.P."/>
            <person name="Fernandez-Pozo N."/>
            <person name="Barry K."/>
            <person name="Chen C."/>
            <person name="Wang M."/>
            <person name="Lipzen A."/>
            <person name="Daum C."/>
            <person name="Saski C.A."/>
            <person name="Payton A.C."/>
            <person name="Mcbreen J.C."/>
            <person name="Conrad R.E."/>
            <person name="Kollar L.M."/>
            <person name="Olsson S."/>
            <person name="Huttunen S."/>
            <person name="Landis J.B."/>
            <person name="Wickett N.J."/>
            <person name="Johnson M.G."/>
            <person name="Rensing S.A."/>
            <person name="Grimwood J."/>
            <person name="Schmutz J."/>
            <person name="Mcdaniel S.F."/>
        </authorList>
    </citation>
    <scope>NUCLEOTIDE SEQUENCE</scope>
    <source>
        <strain evidence="1">R40</strain>
    </source>
</reference>
<proteinExistence type="predicted"/>
<sequence>MPRGAIEERRMPRALNQLFWLRSITFMPSINPAGFSFRVFQIIKRIPVSYYHRRSTFLPCPYNCCRRVRSVGFPAIPSVFFPTNLRILLGLQLLALPVPQSKPPSVRCSGPLSDLYGSFHSK</sequence>
<dbReference type="Proteomes" id="UP000822688">
    <property type="component" value="Chromosome 9"/>
</dbReference>
<name>A0A8T0GVX8_CERPU</name>
<dbReference type="EMBL" id="CM026430">
    <property type="protein sequence ID" value="KAG0562479.1"/>
    <property type="molecule type" value="Genomic_DNA"/>
</dbReference>
<evidence type="ECO:0000313" key="2">
    <source>
        <dbReference type="Proteomes" id="UP000822688"/>
    </source>
</evidence>
<accession>A0A8T0GVX8</accession>
<gene>
    <name evidence="1" type="ORF">KC19_9G149900</name>
</gene>
<protein>
    <submittedName>
        <fullName evidence="1">Uncharacterized protein</fullName>
    </submittedName>
</protein>
<dbReference type="AlphaFoldDB" id="A0A8T0GVX8"/>
<comment type="caution">
    <text evidence="1">The sequence shown here is derived from an EMBL/GenBank/DDBJ whole genome shotgun (WGS) entry which is preliminary data.</text>
</comment>
<keyword evidence="2" id="KW-1185">Reference proteome</keyword>
<organism evidence="1 2">
    <name type="scientific">Ceratodon purpureus</name>
    <name type="common">Fire moss</name>
    <name type="synonym">Dicranum purpureum</name>
    <dbReference type="NCBI Taxonomy" id="3225"/>
    <lineage>
        <taxon>Eukaryota</taxon>
        <taxon>Viridiplantae</taxon>
        <taxon>Streptophyta</taxon>
        <taxon>Embryophyta</taxon>
        <taxon>Bryophyta</taxon>
        <taxon>Bryophytina</taxon>
        <taxon>Bryopsida</taxon>
        <taxon>Dicranidae</taxon>
        <taxon>Pseudoditrichales</taxon>
        <taxon>Ditrichaceae</taxon>
        <taxon>Ceratodon</taxon>
    </lineage>
</organism>
<evidence type="ECO:0000313" key="1">
    <source>
        <dbReference type="EMBL" id="KAG0562479.1"/>
    </source>
</evidence>